<accession>A0A3B0VM13</accession>
<sequence>MRVNTYQTPPPPTSTFSNKVDYSRLSAQRQEAVINITTDEGDKISINTSLASRSQTKMRGTGNGLELLSAKLSGSQQSIQVQGDLNPTELADLGRLLDDLSSIADDFFKGDTQKAVSEAMNLGNMGSLKRVEASFTNTKTTASRLAYHPVPGKAADFSNLLAKHKAETGRDQLGASLSDILQAQWQQFAAYLDQRAAARQGDKDNRQPLPKPAAGINQAPQPDPGQAMMAKAREMMKRLPRLTPLIPAVADLAVNRAAAKHDNGFIAPASINGMRHNFHDAFRSWML</sequence>
<name>A0A3B0VM13_9ZZZZ</name>
<proteinExistence type="predicted"/>
<protein>
    <submittedName>
        <fullName evidence="2">Uncharacterized protein</fullName>
    </submittedName>
</protein>
<gene>
    <name evidence="2" type="ORF">MNBD_DELTA03-1379</name>
</gene>
<feature type="region of interest" description="Disordered" evidence="1">
    <location>
        <begin position="196"/>
        <end position="225"/>
    </location>
</feature>
<dbReference type="EMBL" id="UOEX01000023">
    <property type="protein sequence ID" value="VAW33206.1"/>
    <property type="molecule type" value="Genomic_DNA"/>
</dbReference>
<evidence type="ECO:0000256" key="1">
    <source>
        <dbReference type="SAM" id="MobiDB-lite"/>
    </source>
</evidence>
<evidence type="ECO:0000313" key="2">
    <source>
        <dbReference type="EMBL" id="VAW33206.1"/>
    </source>
</evidence>
<organism evidence="2">
    <name type="scientific">hydrothermal vent metagenome</name>
    <dbReference type="NCBI Taxonomy" id="652676"/>
    <lineage>
        <taxon>unclassified sequences</taxon>
        <taxon>metagenomes</taxon>
        <taxon>ecological metagenomes</taxon>
    </lineage>
</organism>
<dbReference type="AlphaFoldDB" id="A0A3B0VM13"/>
<reference evidence="2" key="1">
    <citation type="submission" date="2018-06" db="EMBL/GenBank/DDBJ databases">
        <authorList>
            <person name="Zhirakovskaya E."/>
        </authorList>
    </citation>
    <scope>NUCLEOTIDE SEQUENCE</scope>
</reference>